<dbReference type="PANTHER" id="PTHR16288:SF0">
    <property type="entry name" value="TRNA (GUANINE-N(7)-)-METHYLTRANSFERASE NON-CATALYTIC SUBUNIT WDR4"/>
    <property type="match status" value="1"/>
</dbReference>
<dbReference type="GO" id="GO:0106004">
    <property type="term" value="P:tRNA (guanine-N7)-methylation"/>
    <property type="evidence" value="ECO:0007669"/>
    <property type="project" value="UniProtKB-UniRule"/>
</dbReference>
<dbReference type="InterPro" id="IPR001680">
    <property type="entry name" value="WD40_rpt"/>
</dbReference>
<evidence type="ECO:0000256" key="1">
    <source>
        <dbReference type="ARBA" id="ARBA00004123"/>
    </source>
</evidence>
<evidence type="ECO:0000256" key="5">
    <source>
        <dbReference type="ARBA" id="ARBA00023242"/>
    </source>
</evidence>
<comment type="subcellular location">
    <subcellularLocation>
        <location evidence="1 6">Nucleus</location>
    </subcellularLocation>
</comment>
<dbReference type="GO" id="GO:0005634">
    <property type="term" value="C:nucleus"/>
    <property type="evidence" value="ECO:0007669"/>
    <property type="project" value="UniProtKB-SubCell"/>
</dbReference>
<evidence type="ECO:0000256" key="6">
    <source>
        <dbReference type="HAMAP-Rule" id="MF_03056"/>
    </source>
</evidence>
<dbReference type="PROSITE" id="PS50082">
    <property type="entry name" value="WD_REPEATS_2"/>
    <property type="match status" value="1"/>
</dbReference>
<evidence type="ECO:0000256" key="2">
    <source>
        <dbReference type="ARBA" id="ARBA00022574"/>
    </source>
</evidence>
<evidence type="ECO:0000313" key="10">
    <source>
        <dbReference type="RefSeq" id="XP_030642736.1"/>
    </source>
</evidence>
<dbReference type="GeneID" id="115822918"/>
<evidence type="ECO:0000313" key="9">
    <source>
        <dbReference type="Proteomes" id="UP000504632"/>
    </source>
</evidence>
<evidence type="ECO:0000256" key="3">
    <source>
        <dbReference type="ARBA" id="ARBA00022694"/>
    </source>
</evidence>
<dbReference type="SMART" id="SM00320">
    <property type="entry name" value="WD40"/>
    <property type="match status" value="2"/>
</dbReference>
<keyword evidence="5 6" id="KW-0539">Nucleus</keyword>
<evidence type="ECO:0000256" key="8">
    <source>
        <dbReference type="SAM" id="MobiDB-lite"/>
    </source>
</evidence>
<dbReference type="InterPro" id="IPR036322">
    <property type="entry name" value="WD40_repeat_dom_sf"/>
</dbReference>
<dbReference type="InterPro" id="IPR028884">
    <property type="entry name" value="Trm82"/>
</dbReference>
<dbReference type="InParanoid" id="A0A6J2WHA1"/>
<keyword evidence="4 6" id="KW-0677">Repeat</keyword>
<feature type="repeat" description="WD" evidence="7">
    <location>
        <begin position="205"/>
        <end position="227"/>
    </location>
</feature>
<reference evidence="10" key="1">
    <citation type="submission" date="2025-08" db="UniProtKB">
        <authorList>
            <consortium name="RefSeq"/>
        </authorList>
    </citation>
    <scope>IDENTIFICATION</scope>
</reference>
<comment type="function">
    <text evidence="6">Required for the formation of N(7)-methylguanine at position 46 (m7G46) in tRNA. In the complex, it is required to stabilize and induce conformational changes of the catalytic subunit.</text>
</comment>
<dbReference type="RefSeq" id="XP_030642736.1">
    <property type="nucleotide sequence ID" value="XM_030786876.1"/>
</dbReference>
<dbReference type="OrthoDB" id="371245at2759"/>
<keyword evidence="2 6" id="KW-0853">WD repeat</keyword>
<dbReference type="SUPFAM" id="SSF50978">
    <property type="entry name" value="WD40 repeat-like"/>
    <property type="match status" value="1"/>
</dbReference>
<feature type="compositionally biased region" description="Basic and acidic residues" evidence="8">
    <location>
        <begin position="378"/>
        <end position="396"/>
    </location>
</feature>
<dbReference type="InterPro" id="IPR015943">
    <property type="entry name" value="WD40/YVTN_repeat-like_dom_sf"/>
</dbReference>
<evidence type="ECO:0000256" key="7">
    <source>
        <dbReference type="PROSITE-ProRule" id="PRU00221"/>
    </source>
</evidence>
<keyword evidence="3 6" id="KW-0819">tRNA processing</keyword>
<dbReference type="UniPathway" id="UPA00989"/>
<organism evidence="9 10">
    <name type="scientific">Chanos chanos</name>
    <name type="common">Milkfish</name>
    <name type="synonym">Mugil chanos</name>
    <dbReference type="NCBI Taxonomy" id="29144"/>
    <lineage>
        <taxon>Eukaryota</taxon>
        <taxon>Metazoa</taxon>
        <taxon>Chordata</taxon>
        <taxon>Craniata</taxon>
        <taxon>Vertebrata</taxon>
        <taxon>Euteleostomi</taxon>
        <taxon>Actinopterygii</taxon>
        <taxon>Neopterygii</taxon>
        <taxon>Teleostei</taxon>
        <taxon>Ostariophysi</taxon>
        <taxon>Gonorynchiformes</taxon>
        <taxon>Chanidae</taxon>
        <taxon>Chanos</taxon>
    </lineage>
</organism>
<dbReference type="CTD" id="10785"/>
<dbReference type="Proteomes" id="UP000504632">
    <property type="component" value="Chromosome 10"/>
</dbReference>
<proteinExistence type="inferred from homology"/>
<comment type="pathway">
    <text evidence="6">tRNA modification; N(7)-methylguanine-tRNA biosynthesis.</text>
</comment>
<dbReference type="HAMAP" id="MF_03056">
    <property type="entry name" value="TRM82"/>
    <property type="match status" value="1"/>
</dbReference>
<comment type="similarity">
    <text evidence="6">Belongs to the WD repeat TRM82 family.</text>
</comment>
<dbReference type="Gene3D" id="2.130.10.10">
    <property type="entry name" value="YVTN repeat-like/Quinoprotein amine dehydrogenase"/>
    <property type="match status" value="1"/>
</dbReference>
<dbReference type="FunCoup" id="A0A6J2WHA1">
    <property type="interactions" value="990"/>
</dbReference>
<dbReference type="PANTHER" id="PTHR16288">
    <property type="entry name" value="WD40 REPEAT PROTEIN 4"/>
    <property type="match status" value="1"/>
</dbReference>
<sequence length="421" mass="47364">MAVVCNAGEWLVTSCGKYLIAVHINDTREPFVFDCSKAEQRPKENDFDCFSDGAGSDEKGSDKVLAFAVSPSGKQAALTDDNKRLILFQLEPTWHCVSTRWVVRRCTSLVFTQTEEEVLVADKSGDVYSFSCAEPQKQGELKLGHLSMLLALTVSPDDKYIITADRDEKIRVSSLRSPYNIQSFCLGHREFVSTLLVPCGHPDWLLSGSGDGTVKLWNYDTGRRLQSFDMRQLTDTQTSDTDTEKKFAISRIACSPDGRHVAVQCERIPSVQLFVVEAGAEGRLEPSERLDLPHAPWDMTFDSHGRLWVLLENEDTNVLLYTHSQDHWQSDAESLELKRVSEALKAQWNSFQDSVGEESKFQHLYKVNFDNMASYLQKKQERLKQQEQKEGKKRAAENSPQSNGARKKSKAKGKNGAVAQS</sequence>
<dbReference type="AlphaFoldDB" id="A0A6J2WHA1"/>
<dbReference type="Pfam" id="PF00400">
    <property type="entry name" value="WD40"/>
    <property type="match status" value="2"/>
</dbReference>
<protein>
    <submittedName>
        <fullName evidence="10">tRNA (Guanine-N(7)-)-methyltransferase non-catalytic subunit wdr4</fullName>
    </submittedName>
</protein>
<evidence type="ECO:0000256" key="4">
    <source>
        <dbReference type="ARBA" id="ARBA00022737"/>
    </source>
</evidence>
<accession>A0A6J2WHA1</accession>
<keyword evidence="9" id="KW-1185">Reference proteome</keyword>
<feature type="region of interest" description="Disordered" evidence="8">
    <location>
        <begin position="378"/>
        <end position="421"/>
    </location>
</feature>
<gene>
    <name evidence="10" type="primary">wdr4</name>
</gene>
<name>A0A6J2WHA1_CHACN</name>
<dbReference type="GO" id="GO:0043527">
    <property type="term" value="C:tRNA methyltransferase complex"/>
    <property type="evidence" value="ECO:0007669"/>
    <property type="project" value="TreeGrafter"/>
</dbReference>
<dbReference type="GO" id="GO:0005829">
    <property type="term" value="C:cytosol"/>
    <property type="evidence" value="ECO:0007669"/>
    <property type="project" value="TreeGrafter"/>
</dbReference>